<protein>
    <submittedName>
        <fullName evidence="2">Uncharacterized protein</fullName>
    </submittedName>
</protein>
<evidence type="ECO:0000256" key="1">
    <source>
        <dbReference type="SAM" id="Phobius"/>
    </source>
</evidence>
<name>A0A067U392_GALM3</name>
<accession>A0A067U392</accession>
<keyword evidence="1" id="KW-1133">Transmembrane helix</keyword>
<dbReference type="HOGENOM" id="CLU_2454870_0_0_1"/>
<gene>
    <name evidence="2" type="ORF">GALMADRAFT_390805</name>
</gene>
<dbReference type="AlphaFoldDB" id="A0A067U392"/>
<keyword evidence="1" id="KW-0812">Transmembrane</keyword>
<evidence type="ECO:0000313" key="2">
    <source>
        <dbReference type="EMBL" id="KDR85878.1"/>
    </source>
</evidence>
<organism evidence="2 3">
    <name type="scientific">Galerina marginata (strain CBS 339.88)</name>
    <dbReference type="NCBI Taxonomy" id="685588"/>
    <lineage>
        <taxon>Eukaryota</taxon>
        <taxon>Fungi</taxon>
        <taxon>Dikarya</taxon>
        <taxon>Basidiomycota</taxon>
        <taxon>Agaricomycotina</taxon>
        <taxon>Agaricomycetes</taxon>
        <taxon>Agaricomycetidae</taxon>
        <taxon>Agaricales</taxon>
        <taxon>Agaricineae</taxon>
        <taxon>Strophariaceae</taxon>
        <taxon>Galerina</taxon>
    </lineage>
</organism>
<dbReference type="Proteomes" id="UP000027222">
    <property type="component" value="Unassembled WGS sequence"/>
</dbReference>
<keyword evidence="1" id="KW-0472">Membrane</keyword>
<reference evidence="3" key="1">
    <citation type="journal article" date="2014" name="Proc. Natl. Acad. Sci. U.S.A.">
        <title>Extensive sampling of basidiomycete genomes demonstrates inadequacy of the white-rot/brown-rot paradigm for wood decay fungi.</title>
        <authorList>
            <person name="Riley R."/>
            <person name="Salamov A.A."/>
            <person name="Brown D.W."/>
            <person name="Nagy L.G."/>
            <person name="Floudas D."/>
            <person name="Held B.W."/>
            <person name="Levasseur A."/>
            <person name="Lombard V."/>
            <person name="Morin E."/>
            <person name="Otillar R."/>
            <person name="Lindquist E.A."/>
            <person name="Sun H."/>
            <person name="LaButti K.M."/>
            <person name="Schmutz J."/>
            <person name="Jabbour D."/>
            <person name="Luo H."/>
            <person name="Baker S.E."/>
            <person name="Pisabarro A.G."/>
            <person name="Walton J.D."/>
            <person name="Blanchette R.A."/>
            <person name="Henrissat B."/>
            <person name="Martin F."/>
            <person name="Cullen D."/>
            <person name="Hibbett D.S."/>
            <person name="Grigoriev I.V."/>
        </authorList>
    </citation>
    <scope>NUCLEOTIDE SEQUENCE [LARGE SCALE GENOMIC DNA]</scope>
    <source>
        <strain evidence="3">CBS 339.88</strain>
    </source>
</reference>
<dbReference type="EMBL" id="KL142367">
    <property type="protein sequence ID" value="KDR85878.1"/>
    <property type="molecule type" value="Genomic_DNA"/>
</dbReference>
<evidence type="ECO:0000313" key="3">
    <source>
        <dbReference type="Proteomes" id="UP000027222"/>
    </source>
</evidence>
<feature type="transmembrane region" description="Helical" evidence="1">
    <location>
        <begin position="64"/>
        <end position="87"/>
    </location>
</feature>
<keyword evidence="3" id="KW-1185">Reference proteome</keyword>
<sequence>MVVCVNITHYSCHALNTPFRVTIVLIIRKPTHQSNTQLLFKRSSSPCIIFNIDVLLCGRFLQSLALWGLLLAASPALAAVLDCVVCANA</sequence>
<proteinExistence type="predicted"/>